<evidence type="ECO:0000313" key="2">
    <source>
        <dbReference type="Proteomes" id="UP000245626"/>
    </source>
</evidence>
<proteinExistence type="predicted"/>
<keyword evidence="2" id="KW-1185">Reference proteome</keyword>
<name>A0ACD0P0M8_9BASI</name>
<protein>
    <submittedName>
        <fullName evidence="1">Uncharacterized protein</fullName>
    </submittedName>
</protein>
<dbReference type="EMBL" id="KZ819827">
    <property type="protein sequence ID" value="PWN51648.1"/>
    <property type="molecule type" value="Genomic_DNA"/>
</dbReference>
<organism evidence="1 2">
    <name type="scientific">Violaceomyces palustris</name>
    <dbReference type="NCBI Taxonomy" id="1673888"/>
    <lineage>
        <taxon>Eukaryota</taxon>
        <taxon>Fungi</taxon>
        <taxon>Dikarya</taxon>
        <taxon>Basidiomycota</taxon>
        <taxon>Ustilaginomycotina</taxon>
        <taxon>Ustilaginomycetes</taxon>
        <taxon>Violaceomycetales</taxon>
        <taxon>Violaceomycetaceae</taxon>
        <taxon>Violaceomyces</taxon>
    </lineage>
</organism>
<gene>
    <name evidence="1" type="ORF">IE53DRAFT_41740</name>
</gene>
<reference evidence="1 2" key="1">
    <citation type="journal article" date="2018" name="Mol. Biol. Evol.">
        <title>Broad Genomic Sampling Reveals a Smut Pathogenic Ancestry of the Fungal Clade Ustilaginomycotina.</title>
        <authorList>
            <person name="Kijpornyongpan T."/>
            <person name="Mondo S.J."/>
            <person name="Barry K."/>
            <person name="Sandor L."/>
            <person name="Lee J."/>
            <person name="Lipzen A."/>
            <person name="Pangilinan J."/>
            <person name="LaButti K."/>
            <person name="Hainaut M."/>
            <person name="Henrissat B."/>
            <person name="Grigoriev I.V."/>
            <person name="Spatafora J.W."/>
            <person name="Aime M.C."/>
        </authorList>
    </citation>
    <scope>NUCLEOTIDE SEQUENCE [LARGE SCALE GENOMIC DNA]</scope>
    <source>
        <strain evidence="1 2">SA 807</strain>
    </source>
</reference>
<accession>A0ACD0P0M8</accession>
<evidence type="ECO:0000313" key="1">
    <source>
        <dbReference type="EMBL" id="PWN51648.1"/>
    </source>
</evidence>
<dbReference type="Proteomes" id="UP000245626">
    <property type="component" value="Unassembled WGS sequence"/>
</dbReference>
<sequence>MALSLLFLTWRRCGIPLGSVRGVPYPPFSLLPIILSRLIRSVRHKAEQVDACRRSLLLPCGTRACAARSYPASVNSANEPTRRFALSLQSKGALMTVYVHVVHIAS</sequence>